<accession>A0A559J2L2</accession>
<feature type="transmembrane region" description="Helical" evidence="5">
    <location>
        <begin position="337"/>
        <end position="358"/>
    </location>
</feature>
<feature type="transmembrane region" description="Helical" evidence="5">
    <location>
        <begin position="107"/>
        <end position="129"/>
    </location>
</feature>
<feature type="transmembrane region" description="Helical" evidence="5">
    <location>
        <begin position="85"/>
        <end position="101"/>
    </location>
</feature>
<comment type="caution">
    <text evidence="6">The sequence shown here is derived from an EMBL/GenBank/DDBJ whole genome shotgun (WGS) entry which is preliminary data.</text>
</comment>
<dbReference type="PANTHER" id="PTHR23535">
    <property type="entry name" value="SUGAR EFFLUX TRANSPORTER A-RELATED"/>
    <property type="match status" value="1"/>
</dbReference>
<dbReference type="SUPFAM" id="SSF103473">
    <property type="entry name" value="MFS general substrate transporter"/>
    <property type="match status" value="1"/>
</dbReference>
<dbReference type="InterPro" id="IPR011701">
    <property type="entry name" value="MFS"/>
</dbReference>
<dbReference type="InterPro" id="IPR036259">
    <property type="entry name" value="MFS_trans_sf"/>
</dbReference>
<organism evidence="6 7">
    <name type="scientific">Paenibacillus agilis</name>
    <dbReference type="NCBI Taxonomy" id="3020863"/>
    <lineage>
        <taxon>Bacteria</taxon>
        <taxon>Bacillati</taxon>
        <taxon>Bacillota</taxon>
        <taxon>Bacilli</taxon>
        <taxon>Bacillales</taxon>
        <taxon>Paenibacillaceae</taxon>
        <taxon>Paenibacillus</taxon>
    </lineage>
</organism>
<evidence type="ECO:0000313" key="7">
    <source>
        <dbReference type="Proteomes" id="UP000318102"/>
    </source>
</evidence>
<reference evidence="6 7" key="1">
    <citation type="submission" date="2019-07" db="EMBL/GenBank/DDBJ databases">
        <authorList>
            <person name="Kim J."/>
        </authorList>
    </citation>
    <scope>NUCLEOTIDE SEQUENCE [LARGE SCALE GENOMIC DNA]</scope>
    <source>
        <strain evidence="6 7">N4</strain>
    </source>
</reference>
<keyword evidence="7" id="KW-1185">Reference proteome</keyword>
<dbReference type="EMBL" id="VNJK01000001">
    <property type="protein sequence ID" value="TVX94101.1"/>
    <property type="molecule type" value="Genomic_DNA"/>
</dbReference>
<keyword evidence="4" id="KW-0762">Sugar transport</keyword>
<feature type="transmembrane region" description="Helical" evidence="5">
    <location>
        <begin position="213"/>
        <end position="230"/>
    </location>
</feature>
<evidence type="ECO:0000256" key="3">
    <source>
        <dbReference type="ARBA" id="ARBA00022475"/>
    </source>
</evidence>
<dbReference type="Pfam" id="PF07690">
    <property type="entry name" value="MFS_1"/>
    <property type="match status" value="2"/>
</dbReference>
<protein>
    <submittedName>
        <fullName evidence="6">MFS transporter</fullName>
    </submittedName>
</protein>
<feature type="transmembrane region" description="Helical" evidence="5">
    <location>
        <begin position="52"/>
        <end position="73"/>
    </location>
</feature>
<name>A0A559J2L2_9BACL</name>
<keyword evidence="5" id="KW-0812">Transmembrane</keyword>
<dbReference type="GO" id="GO:0005886">
    <property type="term" value="C:plasma membrane"/>
    <property type="evidence" value="ECO:0007669"/>
    <property type="project" value="UniProtKB-SubCell"/>
</dbReference>
<feature type="transmembrane region" description="Helical" evidence="5">
    <location>
        <begin position="176"/>
        <end position="193"/>
    </location>
</feature>
<dbReference type="OrthoDB" id="2795463at2"/>
<dbReference type="PANTHER" id="PTHR23535:SF2">
    <property type="entry name" value="SUGAR EFFLUX TRANSPORTER A-RELATED"/>
    <property type="match status" value="1"/>
</dbReference>
<keyword evidence="5" id="KW-1133">Transmembrane helix</keyword>
<dbReference type="GO" id="GO:0022857">
    <property type="term" value="F:transmembrane transporter activity"/>
    <property type="evidence" value="ECO:0007669"/>
    <property type="project" value="InterPro"/>
</dbReference>
<feature type="transmembrane region" description="Helical" evidence="5">
    <location>
        <begin position="364"/>
        <end position="385"/>
    </location>
</feature>
<feature type="transmembrane region" description="Helical" evidence="5">
    <location>
        <begin position="150"/>
        <end position="170"/>
    </location>
</feature>
<sequence>MRVWRDLKSFVHIQGARTLLLTLFIYGIGTGILAPMNAIYLQDSVGLGKEEITSIFAISLFLNMITTISVGLISDKMKRKKQLPIIASLLCIIGLFLYMRADSYSSALVGMILAVSPSGLIFGQLFAMARNHFTNKAPAIVEIAQIWLRATYSIGFFSGLLLGANLYLLATFQGVLWGNLAGYGALCLLLILYKEVTIDSSAQQTRSNVNEPFSLLMLLAILLLSCSDAIRGLYLPLVVNELFGDPRLMSYLWSIQAVFELLFMTAAGYWAAKYGYKPIILLGSIFALGTYIVYSWSTSLTLFFVVQPIYSVFVSVLYGVGMGYVQRMFLHRAGFGASLYIFISQTATLIGYHLPLFIEGVTPNIFWIPAGLITLSMIIMIYVIVTNKSSHARHTHSPLR</sequence>
<proteinExistence type="predicted"/>
<feature type="transmembrane region" description="Helical" evidence="5">
    <location>
        <begin position="302"/>
        <end position="325"/>
    </location>
</feature>
<comment type="subcellular location">
    <subcellularLocation>
        <location evidence="1">Cell membrane</location>
        <topology evidence="1">Multi-pass membrane protein</topology>
    </subcellularLocation>
</comment>
<feature type="transmembrane region" description="Helical" evidence="5">
    <location>
        <begin position="279"/>
        <end position="296"/>
    </location>
</feature>
<dbReference type="Gene3D" id="1.20.1250.20">
    <property type="entry name" value="MFS general substrate transporter like domains"/>
    <property type="match status" value="2"/>
</dbReference>
<dbReference type="RefSeq" id="WP_144991216.1">
    <property type="nucleotide sequence ID" value="NZ_VNJK01000001.1"/>
</dbReference>
<dbReference type="AlphaFoldDB" id="A0A559J2L2"/>
<evidence type="ECO:0000256" key="1">
    <source>
        <dbReference type="ARBA" id="ARBA00004651"/>
    </source>
</evidence>
<feature type="transmembrane region" description="Helical" evidence="5">
    <location>
        <begin position="250"/>
        <end position="272"/>
    </location>
</feature>
<feature type="transmembrane region" description="Helical" evidence="5">
    <location>
        <begin position="20"/>
        <end position="40"/>
    </location>
</feature>
<evidence type="ECO:0000256" key="4">
    <source>
        <dbReference type="ARBA" id="ARBA00022597"/>
    </source>
</evidence>
<evidence type="ECO:0000256" key="2">
    <source>
        <dbReference type="ARBA" id="ARBA00022448"/>
    </source>
</evidence>
<keyword evidence="2" id="KW-0813">Transport</keyword>
<dbReference type="Proteomes" id="UP000318102">
    <property type="component" value="Unassembled WGS sequence"/>
</dbReference>
<evidence type="ECO:0000313" key="6">
    <source>
        <dbReference type="EMBL" id="TVX94101.1"/>
    </source>
</evidence>
<evidence type="ECO:0000256" key="5">
    <source>
        <dbReference type="SAM" id="Phobius"/>
    </source>
</evidence>
<keyword evidence="5" id="KW-0472">Membrane</keyword>
<keyword evidence="3" id="KW-1003">Cell membrane</keyword>
<gene>
    <name evidence="6" type="ORF">FPZ44_14185</name>
</gene>